<dbReference type="OrthoDB" id="7064456at2"/>
<sequence length="214" mass="24365">MKRKGSELQANFNKKARKSEILLFGHAGWNKEDGYVTVPENTYLYMYAPDGSMLTSSIPKALASGEKIEKGDLTIKRLDPITLFNHGFADVGEYAGDYNSRDEEMKGYPLLYGPGDQIKNYKMCSSDEKITTSNNCSIVIQNIDTLTNLKNLLEKHKGNTCHFGGCSWIREEDNLKRNAVQFKDQHRENKYKKTLTEEEKKARRSERFGNSGSM</sequence>
<feature type="region of interest" description="Disordered" evidence="1">
    <location>
        <begin position="186"/>
        <end position="214"/>
    </location>
</feature>
<dbReference type="RefSeq" id="WP_115301740.1">
    <property type="nucleotide sequence ID" value="NZ_CAAAHO010000006.1"/>
</dbReference>
<reference evidence="3 4" key="1">
    <citation type="submission" date="2018-06" db="EMBL/GenBank/DDBJ databases">
        <authorList>
            <consortium name="Pathogen Informatics"/>
            <person name="Doyle S."/>
        </authorList>
    </citation>
    <scope>NUCLEOTIDE SEQUENCE [LARGE SCALE GENOMIC DNA]</scope>
    <source>
        <strain evidence="3 4">NCTC13315</strain>
    </source>
</reference>
<protein>
    <recommendedName>
        <fullName evidence="2">Putative adhesin Stv domain-containing protein</fullName>
    </recommendedName>
</protein>
<dbReference type="Proteomes" id="UP000254968">
    <property type="component" value="Unassembled WGS sequence"/>
</dbReference>
<proteinExistence type="predicted"/>
<dbReference type="Pfam" id="PF21527">
    <property type="entry name" value="Stv"/>
    <property type="match status" value="1"/>
</dbReference>
<evidence type="ECO:0000256" key="1">
    <source>
        <dbReference type="SAM" id="MobiDB-lite"/>
    </source>
</evidence>
<feature type="domain" description="Putative adhesin Stv" evidence="2">
    <location>
        <begin position="21"/>
        <end position="166"/>
    </location>
</feature>
<evidence type="ECO:0000313" key="3">
    <source>
        <dbReference type="EMBL" id="STX27955.1"/>
    </source>
</evidence>
<gene>
    <name evidence="3" type="ORF">NCTC13315_00477</name>
</gene>
<keyword evidence="4" id="KW-1185">Reference proteome</keyword>
<accession>A0A378HZY7</accession>
<dbReference type="EMBL" id="UGNV01000001">
    <property type="protein sequence ID" value="STX27955.1"/>
    <property type="molecule type" value="Genomic_DNA"/>
</dbReference>
<evidence type="ECO:0000259" key="2">
    <source>
        <dbReference type="Pfam" id="PF21527"/>
    </source>
</evidence>
<dbReference type="InterPro" id="IPR049002">
    <property type="entry name" value="Stv"/>
</dbReference>
<name>A0A378HZY7_9GAMM</name>
<organism evidence="3 4">
    <name type="scientific">Legionella beliardensis</name>
    <dbReference type="NCBI Taxonomy" id="91822"/>
    <lineage>
        <taxon>Bacteria</taxon>
        <taxon>Pseudomonadati</taxon>
        <taxon>Pseudomonadota</taxon>
        <taxon>Gammaproteobacteria</taxon>
        <taxon>Legionellales</taxon>
        <taxon>Legionellaceae</taxon>
        <taxon>Legionella</taxon>
    </lineage>
</organism>
<feature type="compositionally biased region" description="Basic and acidic residues" evidence="1">
    <location>
        <begin position="194"/>
        <end position="207"/>
    </location>
</feature>
<dbReference type="AlphaFoldDB" id="A0A378HZY7"/>
<evidence type="ECO:0000313" key="4">
    <source>
        <dbReference type="Proteomes" id="UP000254968"/>
    </source>
</evidence>